<dbReference type="Proteomes" id="UP000276215">
    <property type="component" value="Unassembled WGS sequence"/>
</dbReference>
<evidence type="ECO:0000313" key="2">
    <source>
        <dbReference type="EMBL" id="RPA93805.1"/>
    </source>
</evidence>
<accession>A0A3N4J6J8</accession>
<evidence type="ECO:0000256" key="1">
    <source>
        <dbReference type="SAM" id="SignalP"/>
    </source>
</evidence>
<protein>
    <submittedName>
        <fullName evidence="2">Uncharacterized protein</fullName>
    </submittedName>
</protein>
<feature type="signal peptide" evidence="1">
    <location>
        <begin position="1"/>
        <end position="17"/>
    </location>
</feature>
<dbReference type="AlphaFoldDB" id="A0A3N4J6J8"/>
<keyword evidence="3" id="KW-1185">Reference proteome</keyword>
<proteinExistence type="predicted"/>
<evidence type="ECO:0000313" key="3">
    <source>
        <dbReference type="Proteomes" id="UP000276215"/>
    </source>
</evidence>
<organism evidence="2 3">
    <name type="scientific">Choiromyces venosus 120613-1</name>
    <dbReference type="NCBI Taxonomy" id="1336337"/>
    <lineage>
        <taxon>Eukaryota</taxon>
        <taxon>Fungi</taxon>
        <taxon>Dikarya</taxon>
        <taxon>Ascomycota</taxon>
        <taxon>Pezizomycotina</taxon>
        <taxon>Pezizomycetes</taxon>
        <taxon>Pezizales</taxon>
        <taxon>Tuberaceae</taxon>
        <taxon>Choiromyces</taxon>
    </lineage>
</organism>
<gene>
    <name evidence="2" type="ORF">L873DRAFT_1815336</name>
</gene>
<name>A0A3N4J6J8_9PEZI</name>
<feature type="non-terminal residue" evidence="2">
    <location>
        <position position="74"/>
    </location>
</feature>
<reference evidence="2 3" key="1">
    <citation type="journal article" date="2018" name="Nat. Ecol. Evol.">
        <title>Pezizomycetes genomes reveal the molecular basis of ectomycorrhizal truffle lifestyle.</title>
        <authorList>
            <person name="Murat C."/>
            <person name="Payen T."/>
            <person name="Noel B."/>
            <person name="Kuo A."/>
            <person name="Morin E."/>
            <person name="Chen J."/>
            <person name="Kohler A."/>
            <person name="Krizsan K."/>
            <person name="Balestrini R."/>
            <person name="Da Silva C."/>
            <person name="Montanini B."/>
            <person name="Hainaut M."/>
            <person name="Levati E."/>
            <person name="Barry K.W."/>
            <person name="Belfiori B."/>
            <person name="Cichocki N."/>
            <person name="Clum A."/>
            <person name="Dockter R.B."/>
            <person name="Fauchery L."/>
            <person name="Guy J."/>
            <person name="Iotti M."/>
            <person name="Le Tacon F."/>
            <person name="Lindquist E.A."/>
            <person name="Lipzen A."/>
            <person name="Malagnac F."/>
            <person name="Mello A."/>
            <person name="Molinier V."/>
            <person name="Miyauchi S."/>
            <person name="Poulain J."/>
            <person name="Riccioni C."/>
            <person name="Rubini A."/>
            <person name="Sitrit Y."/>
            <person name="Splivallo R."/>
            <person name="Traeger S."/>
            <person name="Wang M."/>
            <person name="Zifcakova L."/>
            <person name="Wipf D."/>
            <person name="Zambonelli A."/>
            <person name="Paolocci F."/>
            <person name="Nowrousian M."/>
            <person name="Ottonello S."/>
            <person name="Baldrian P."/>
            <person name="Spatafora J.W."/>
            <person name="Henrissat B."/>
            <person name="Nagy L.G."/>
            <person name="Aury J.M."/>
            <person name="Wincker P."/>
            <person name="Grigoriev I.V."/>
            <person name="Bonfante P."/>
            <person name="Martin F.M."/>
        </authorList>
    </citation>
    <scope>NUCLEOTIDE SEQUENCE [LARGE SCALE GENOMIC DNA]</scope>
    <source>
        <strain evidence="2 3">120613-1</strain>
    </source>
</reference>
<feature type="non-terminal residue" evidence="2">
    <location>
        <position position="1"/>
    </location>
</feature>
<dbReference type="EMBL" id="ML120446">
    <property type="protein sequence ID" value="RPA93805.1"/>
    <property type="molecule type" value="Genomic_DNA"/>
</dbReference>
<keyword evidence="1" id="KW-0732">Signal</keyword>
<sequence length="74" mass="8322">MPALLAIISHLFDLTWAANRKEGVSSLKELRGCWFGTMVCWNIEEKRSTDSGSQKCLIDSLLGFTGFFIPSKHM</sequence>
<feature type="chain" id="PRO_5018093216" evidence="1">
    <location>
        <begin position="18"/>
        <end position="74"/>
    </location>
</feature>